<dbReference type="GO" id="GO:0046872">
    <property type="term" value="F:metal ion binding"/>
    <property type="evidence" value="ECO:0007669"/>
    <property type="project" value="UniProtKB-KW"/>
</dbReference>
<gene>
    <name evidence="4" type="ORF">LCGC14_0256290</name>
</gene>
<evidence type="ECO:0000256" key="3">
    <source>
        <dbReference type="ARBA" id="ARBA00022801"/>
    </source>
</evidence>
<protein>
    <recommendedName>
        <fullName evidence="5">Agmatinase</fullName>
    </recommendedName>
</protein>
<organism evidence="4">
    <name type="scientific">marine sediment metagenome</name>
    <dbReference type="NCBI Taxonomy" id="412755"/>
    <lineage>
        <taxon>unclassified sequences</taxon>
        <taxon>metagenomes</taxon>
        <taxon>ecological metagenomes</taxon>
    </lineage>
</organism>
<dbReference type="InterPro" id="IPR005925">
    <property type="entry name" value="Agmatinase-rel"/>
</dbReference>
<dbReference type="AlphaFoldDB" id="A0A0F9X7M5"/>
<dbReference type="PROSITE" id="PS01053">
    <property type="entry name" value="ARGINASE_1"/>
    <property type="match status" value="1"/>
</dbReference>
<dbReference type="NCBIfam" id="TIGR01230">
    <property type="entry name" value="agmatinase"/>
    <property type="match status" value="1"/>
</dbReference>
<dbReference type="InterPro" id="IPR020855">
    <property type="entry name" value="Ureohydrolase_Mn_BS"/>
</dbReference>
<dbReference type="PANTHER" id="PTHR11358:SF26">
    <property type="entry name" value="GUANIDINO ACID HYDROLASE, MITOCHONDRIAL"/>
    <property type="match status" value="1"/>
</dbReference>
<dbReference type="PANTHER" id="PTHR11358">
    <property type="entry name" value="ARGINASE/AGMATINASE"/>
    <property type="match status" value="1"/>
</dbReference>
<reference evidence="4" key="1">
    <citation type="journal article" date="2015" name="Nature">
        <title>Complex archaea that bridge the gap between prokaryotes and eukaryotes.</title>
        <authorList>
            <person name="Spang A."/>
            <person name="Saw J.H."/>
            <person name="Jorgensen S.L."/>
            <person name="Zaremba-Niedzwiedzka K."/>
            <person name="Martijn J."/>
            <person name="Lind A.E."/>
            <person name="van Eijk R."/>
            <person name="Schleper C."/>
            <person name="Guy L."/>
            <person name="Ettema T.J."/>
        </authorList>
    </citation>
    <scope>NUCLEOTIDE SEQUENCE</scope>
</reference>
<dbReference type="EMBL" id="LAZR01000136">
    <property type="protein sequence ID" value="KKN87588.1"/>
    <property type="molecule type" value="Genomic_DNA"/>
</dbReference>
<dbReference type="GO" id="GO:0033389">
    <property type="term" value="P:putrescine biosynthetic process from arginine, via agmatine"/>
    <property type="evidence" value="ECO:0007669"/>
    <property type="project" value="TreeGrafter"/>
</dbReference>
<proteinExistence type="inferred from homology"/>
<dbReference type="InterPro" id="IPR006035">
    <property type="entry name" value="Ureohydrolase"/>
</dbReference>
<name>A0A0F9X7M5_9ZZZZ</name>
<dbReference type="Pfam" id="PF00491">
    <property type="entry name" value="Arginase"/>
    <property type="match status" value="1"/>
</dbReference>
<evidence type="ECO:0000313" key="4">
    <source>
        <dbReference type="EMBL" id="KKN87588.1"/>
    </source>
</evidence>
<keyword evidence="2" id="KW-0479">Metal-binding</keyword>
<dbReference type="InterPro" id="IPR023696">
    <property type="entry name" value="Ureohydrolase_dom_sf"/>
</dbReference>
<evidence type="ECO:0000256" key="1">
    <source>
        <dbReference type="ARBA" id="ARBA00009227"/>
    </source>
</evidence>
<dbReference type="CDD" id="cd11593">
    <property type="entry name" value="Agmatinase-like_2"/>
    <property type="match status" value="1"/>
</dbReference>
<comment type="similarity">
    <text evidence="1">Belongs to the arginase family. Agmatinase subfamily.</text>
</comment>
<dbReference type="PIRSF" id="PIRSF036979">
    <property type="entry name" value="Arginase"/>
    <property type="match status" value="1"/>
</dbReference>
<keyword evidence="3" id="KW-0378">Hydrolase</keyword>
<dbReference type="Gene3D" id="3.40.800.10">
    <property type="entry name" value="Ureohydrolase domain"/>
    <property type="match status" value="1"/>
</dbReference>
<dbReference type="SUPFAM" id="SSF52768">
    <property type="entry name" value="Arginase/deacetylase"/>
    <property type="match status" value="1"/>
</dbReference>
<evidence type="ECO:0000256" key="2">
    <source>
        <dbReference type="ARBA" id="ARBA00022723"/>
    </source>
</evidence>
<dbReference type="GO" id="GO:0008783">
    <property type="term" value="F:agmatinase activity"/>
    <property type="evidence" value="ECO:0007669"/>
    <property type="project" value="TreeGrafter"/>
</dbReference>
<evidence type="ECO:0008006" key="5">
    <source>
        <dbReference type="Google" id="ProtNLM"/>
    </source>
</evidence>
<sequence length="294" mass="33142">MGVKGFSYPALEPYNFGGLEKQNYRSSKVVIIPVPYESTTYYISGTKDGPWAIINASRHMELYDIEKKKDISKIGIFTLEALEPSKNSPKETTLRIENVIARILSDEKFPLMLGGEHSITLGAVSALKKKYSAYNFSVLQLDAHADLRNEFEGTKYHHGCVMRRISQDLKLPITQVGIRSMSEEETKYIKEAKKNNIFYDKKFSNEEVVSTLKENVYLTLDLDVFDPSFMPSVGTPEPSGLGWNEVLDLIREVAKNRKIVGADVVELSPIPSFIAPDFLAAKLVYKIISYVVNK</sequence>
<accession>A0A0F9X7M5</accession>
<comment type="caution">
    <text evidence="4">The sequence shown here is derived from an EMBL/GenBank/DDBJ whole genome shotgun (WGS) entry which is preliminary data.</text>
</comment>
<dbReference type="PROSITE" id="PS51409">
    <property type="entry name" value="ARGINASE_2"/>
    <property type="match status" value="1"/>
</dbReference>